<gene>
    <name evidence="1" type="ORF">HMPREF0201_02074</name>
</gene>
<evidence type="ECO:0000313" key="2">
    <source>
        <dbReference type="Proteomes" id="UP000014585"/>
    </source>
</evidence>
<name>S3JUL1_9ENTR</name>
<sequence length="132" mass="14467">MLRGQRRACRVVGADVINAGNIGLTVNAYHWDSLLYALVDQRFRRLAGGDDDAGNAKLGEMPQGVCQLLLAANFGYQSLKSVTLNFTQQAVQQAAAERIVNARYDDAYQMAAPTVKSLGKKINLITQFFSDQ</sequence>
<dbReference type="STRING" id="566551.HMPREF0201_02074"/>
<dbReference type="HOGENOM" id="CLU_1913316_0_0_6"/>
<dbReference type="Proteomes" id="UP000014585">
    <property type="component" value="Unassembled WGS sequence"/>
</dbReference>
<comment type="caution">
    <text evidence="1">The sequence shown here is derived from an EMBL/GenBank/DDBJ whole genome shotgun (WGS) entry which is preliminary data.</text>
</comment>
<accession>S3JUL1</accession>
<reference evidence="1 2" key="1">
    <citation type="submission" date="2013-04" db="EMBL/GenBank/DDBJ databases">
        <authorList>
            <person name="Weinstock G."/>
            <person name="Sodergren E."/>
            <person name="Lobos E.A."/>
            <person name="Fulton L."/>
            <person name="Fulton R."/>
            <person name="Courtney L."/>
            <person name="Fronick C."/>
            <person name="O'Laughlin M."/>
            <person name="Godfrey J."/>
            <person name="Wilson R.M."/>
            <person name="Miner T."/>
            <person name="Farmer C."/>
            <person name="Delehaunty K."/>
            <person name="Cordes M."/>
            <person name="Minx P."/>
            <person name="Tomlinson C."/>
            <person name="Chen J."/>
            <person name="Wollam A."/>
            <person name="Pepin K.H."/>
            <person name="Palsikar V.B."/>
            <person name="Zhang X."/>
            <person name="Suruliraj S."/>
            <person name="Perna N.T."/>
            <person name="Plunkett G."/>
            <person name="Warren W."/>
            <person name="Mitreva M."/>
            <person name="Mardis E.R."/>
            <person name="Wilson R.K."/>
        </authorList>
    </citation>
    <scope>NUCLEOTIDE SEQUENCE [LARGE SCALE GENOMIC DNA]</scope>
    <source>
        <strain evidence="1 2">DSM 4568</strain>
    </source>
</reference>
<proteinExistence type="predicted"/>
<dbReference type="EMBL" id="ATDT01000020">
    <property type="protein sequence ID" value="EPF16839.1"/>
    <property type="molecule type" value="Genomic_DNA"/>
</dbReference>
<evidence type="ECO:0000313" key="1">
    <source>
        <dbReference type="EMBL" id="EPF16839.1"/>
    </source>
</evidence>
<protein>
    <submittedName>
        <fullName evidence="1">Uncharacterized protein</fullName>
    </submittedName>
</protein>
<dbReference type="AlphaFoldDB" id="S3JUL1"/>
<organism evidence="1 2">
    <name type="scientific">Cedecea davisae DSM 4568</name>
    <dbReference type="NCBI Taxonomy" id="566551"/>
    <lineage>
        <taxon>Bacteria</taxon>
        <taxon>Pseudomonadati</taxon>
        <taxon>Pseudomonadota</taxon>
        <taxon>Gammaproteobacteria</taxon>
        <taxon>Enterobacterales</taxon>
        <taxon>Enterobacteriaceae</taxon>
        <taxon>Cedecea</taxon>
    </lineage>
</organism>